<evidence type="ECO:0000313" key="1">
    <source>
        <dbReference type="EMBL" id="KAH7545649.1"/>
    </source>
</evidence>
<accession>A0A978W115</accession>
<dbReference type="InterPro" id="IPR045010">
    <property type="entry name" value="MDR_fam"/>
</dbReference>
<organism evidence="1 2">
    <name type="scientific">Ziziphus jujuba var. spinosa</name>
    <dbReference type="NCBI Taxonomy" id="714518"/>
    <lineage>
        <taxon>Eukaryota</taxon>
        <taxon>Viridiplantae</taxon>
        <taxon>Streptophyta</taxon>
        <taxon>Embryophyta</taxon>
        <taxon>Tracheophyta</taxon>
        <taxon>Spermatophyta</taxon>
        <taxon>Magnoliopsida</taxon>
        <taxon>eudicotyledons</taxon>
        <taxon>Gunneridae</taxon>
        <taxon>Pentapetalae</taxon>
        <taxon>rosids</taxon>
        <taxon>fabids</taxon>
        <taxon>Rosales</taxon>
        <taxon>Rhamnaceae</taxon>
        <taxon>Paliureae</taxon>
        <taxon>Ziziphus</taxon>
    </lineage>
</organism>
<protein>
    <submittedName>
        <fullName evidence="1">Uncharacterized protein</fullName>
    </submittedName>
</protein>
<dbReference type="AlphaFoldDB" id="A0A978W115"/>
<dbReference type="PANTHER" id="PTHR43205">
    <property type="entry name" value="PROSTAGLANDIN REDUCTASE"/>
    <property type="match status" value="1"/>
</dbReference>
<dbReference type="EMBL" id="JAEACU010000001">
    <property type="protein sequence ID" value="KAH7545649.1"/>
    <property type="molecule type" value="Genomic_DNA"/>
</dbReference>
<dbReference type="GO" id="GO:0032440">
    <property type="term" value="F:2-alkenal reductase [NAD(P)H] activity"/>
    <property type="evidence" value="ECO:0007669"/>
    <property type="project" value="TreeGrafter"/>
</dbReference>
<dbReference type="Gene3D" id="3.90.180.10">
    <property type="entry name" value="Medium-chain alcohol dehydrogenases, catalytic domain"/>
    <property type="match status" value="1"/>
</dbReference>
<comment type="caution">
    <text evidence="1">The sequence shown here is derived from an EMBL/GenBank/DDBJ whole genome shotgun (WGS) entry which is preliminary data.</text>
</comment>
<reference evidence="1" key="1">
    <citation type="journal article" date="2021" name="Front. Plant Sci.">
        <title>Chromosome-Scale Genome Assembly for Chinese Sour Jujube and Insights Into Its Genome Evolution and Domestication Signature.</title>
        <authorList>
            <person name="Shen L.-Y."/>
            <person name="Luo H."/>
            <person name="Wang X.-L."/>
            <person name="Wang X.-M."/>
            <person name="Qiu X.-J."/>
            <person name="Liu H."/>
            <person name="Zhou S.-S."/>
            <person name="Jia K.-H."/>
            <person name="Nie S."/>
            <person name="Bao Y.-T."/>
            <person name="Zhang R.-G."/>
            <person name="Yun Q.-Z."/>
            <person name="Chai Y.-H."/>
            <person name="Lu J.-Y."/>
            <person name="Li Y."/>
            <person name="Zhao S.-W."/>
            <person name="Mao J.-F."/>
            <person name="Jia S.-G."/>
            <person name="Mao Y.-M."/>
        </authorList>
    </citation>
    <scope>NUCLEOTIDE SEQUENCE</scope>
    <source>
        <strain evidence="1">AT0</strain>
        <tissue evidence="1">Leaf</tissue>
    </source>
</reference>
<gene>
    <name evidence="1" type="ORF">FEM48_Zijuj01G0115700</name>
</gene>
<dbReference type="Proteomes" id="UP000813462">
    <property type="component" value="Unassembled WGS sequence"/>
</dbReference>
<dbReference type="Gene3D" id="3.40.50.720">
    <property type="entry name" value="NAD(P)-binding Rossmann-like Domain"/>
    <property type="match status" value="1"/>
</dbReference>
<name>A0A978W115_ZIZJJ</name>
<dbReference type="PANTHER" id="PTHR43205:SF7">
    <property type="entry name" value="PROSTAGLANDIN REDUCTASE 1"/>
    <property type="match status" value="1"/>
</dbReference>
<sequence>MTSVRHIAVCGMISQYNVDEHEGVRNPMHLLSKRAHMEGFNCLDHLHKYFDCLDFILPYIRQGKIVYVEDVAHGLDSASSVTVGLFSGRNVKKKKKKKLIHLSD</sequence>
<evidence type="ECO:0000313" key="2">
    <source>
        <dbReference type="Proteomes" id="UP000813462"/>
    </source>
</evidence>
<proteinExistence type="predicted"/>